<dbReference type="OrthoDB" id="3688906at2"/>
<evidence type="ECO:0000313" key="4">
    <source>
        <dbReference type="Proteomes" id="UP000051638"/>
    </source>
</evidence>
<evidence type="ECO:0000256" key="2">
    <source>
        <dbReference type="ARBA" id="ARBA00023163"/>
    </source>
</evidence>
<protein>
    <submittedName>
        <fullName evidence="3">Uncharacterized protein</fullName>
    </submittedName>
</protein>
<evidence type="ECO:0000256" key="1">
    <source>
        <dbReference type="ARBA" id="ARBA00023015"/>
    </source>
</evidence>
<gene>
    <name evidence="3" type="ORF">FC24_GL001018</name>
</gene>
<sequence>MGDHVTVKIYRSGKDVLHNLHGIVGKIYHLSALIIVDEKYFNSVTKLVGNDRIVVSFHEIAELNTPTIDLNDIKSAVINSWCEGLTTPEIASRVDKSIRTVYCMLKKLGLKPNRRGNNLQWIFGEDKNC</sequence>
<dbReference type="SUPFAM" id="SSF46894">
    <property type="entry name" value="C-terminal effector domain of the bipartite response regulators"/>
    <property type="match status" value="1"/>
</dbReference>
<dbReference type="GO" id="GO:0006355">
    <property type="term" value="P:regulation of DNA-templated transcription"/>
    <property type="evidence" value="ECO:0007669"/>
    <property type="project" value="InterPro"/>
</dbReference>
<keyword evidence="2" id="KW-0804">Transcription</keyword>
<name>A0A0R2D3V0_9LACO</name>
<evidence type="ECO:0000313" key="3">
    <source>
        <dbReference type="EMBL" id="KRM98783.1"/>
    </source>
</evidence>
<dbReference type="AlphaFoldDB" id="A0A0R2D3V0"/>
<comment type="caution">
    <text evidence="3">The sequence shown here is derived from an EMBL/GenBank/DDBJ whole genome shotgun (WGS) entry which is preliminary data.</text>
</comment>
<dbReference type="PATRIC" id="fig|1423796.3.peg.1041"/>
<accession>A0A0R2D3V0</accession>
<dbReference type="EMBL" id="AYYI01000026">
    <property type="protein sequence ID" value="KRM98783.1"/>
    <property type="molecule type" value="Genomic_DNA"/>
</dbReference>
<proteinExistence type="predicted"/>
<keyword evidence="1" id="KW-0805">Transcription regulation</keyword>
<dbReference type="InterPro" id="IPR016032">
    <property type="entry name" value="Sig_transdc_resp-reg_C-effctor"/>
</dbReference>
<keyword evidence="4" id="KW-1185">Reference proteome</keyword>
<dbReference type="Gene3D" id="1.10.10.60">
    <property type="entry name" value="Homeodomain-like"/>
    <property type="match status" value="1"/>
</dbReference>
<dbReference type="STRING" id="1423796.FC24_GL001018"/>
<reference evidence="3 4" key="1">
    <citation type="journal article" date="2015" name="Genome Announc.">
        <title>Expanding the biotechnology potential of lactobacilli through comparative genomics of 213 strains and associated genera.</title>
        <authorList>
            <person name="Sun Z."/>
            <person name="Harris H.M."/>
            <person name="McCann A."/>
            <person name="Guo C."/>
            <person name="Argimon S."/>
            <person name="Zhang W."/>
            <person name="Yang X."/>
            <person name="Jeffery I.B."/>
            <person name="Cooney J.C."/>
            <person name="Kagawa T.F."/>
            <person name="Liu W."/>
            <person name="Song Y."/>
            <person name="Salvetti E."/>
            <person name="Wrobel A."/>
            <person name="Rasinkangas P."/>
            <person name="Parkhill J."/>
            <person name="Rea M.C."/>
            <person name="O'Sullivan O."/>
            <person name="Ritari J."/>
            <person name="Douillard F.P."/>
            <person name="Paul Ross R."/>
            <person name="Yang R."/>
            <person name="Briner A.E."/>
            <person name="Felis G.E."/>
            <person name="de Vos W.M."/>
            <person name="Barrangou R."/>
            <person name="Klaenhammer T.R."/>
            <person name="Caufield P.W."/>
            <person name="Cui Y."/>
            <person name="Zhang H."/>
            <person name="O'Toole P.W."/>
        </authorList>
    </citation>
    <scope>NUCLEOTIDE SEQUENCE [LARGE SCALE GENOMIC DNA]</scope>
    <source>
        <strain evidence="3 4">DSM 20253</strain>
    </source>
</reference>
<dbReference type="Proteomes" id="UP000051638">
    <property type="component" value="Unassembled WGS sequence"/>
</dbReference>
<organism evidence="3 4">
    <name type="scientific">Loigolactobacillus rennini DSM 20253</name>
    <dbReference type="NCBI Taxonomy" id="1423796"/>
    <lineage>
        <taxon>Bacteria</taxon>
        <taxon>Bacillati</taxon>
        <taxon>Bacillota</taxon>
        <taxon>Bacilli</taxon>
        <taxon>Lactobacillales</taxon>
        <taxon>Lactobacillaceae</taxon>
        <taxon>Loigolactobacillus</taxon>
    </lineage>
</organism>
<dbReference type="GO" id="GO:0003677">
    <property type="term" value="F:DNA binding"/>
    <property type="evidence" value="ECO:0007669"/>
    <property type="project" value="InterPro"/>
</dbReference>